<evidence type="ECO:0000256" key="2">
    <source>
        <dbReference type="ARBA" id="ARBA00022963"/>
    </source>
</evidence>
<dbReference type="Proteomes" id="UP000095558">
    <property type="component" value="Unassembled WGS sequence"/>
</dbReference>
<evidence type="ECO:0000256" key="3">
    <source>
        <dbReference type="ARBA" id="ARBA00023098"/>
    </source>
</evidence>
<feature type="active site" description="Proton acceptor" evidence="4">
    <location>
        <position position="182"/>
    </location>
</feature>
<accession>A0A174J8P3</accession>
<dbReference type="Gene3D" id="3.40.1090.10">
    <property type="entry name" value="Cytosolic phospholipase A2 catalytic domain"/>
    <property type="match status" value="2"/>
</dbReference>
<evidence type="ECO:0000313" key="7">
    <source>
        <dbReference type="Proteomes" id="UP000095558"/>
    </source>
</evidence>
<dbReference type="AlphaFoldDB" id="A0A174J8P3"/>
<dbReference type="PROSITE" id="PS51635">
    <property type="entry name" value="PNPLA"/>
    <property type="match status" value="1"/>
</dbReference>
<evidence type="ECO:0000259" key="5">
    <source>
        <dbReference type="PROSITE" id="PS51635"/>
    </source>
</evidence>
<feature type="domain" description="PNPLA" evidence="5">
    <location>
        <begin position="5"/>
        <end position="195"/>
    </location>
</feature>
<feature type="short sequence motif" description="DGA/G" evidence="4">
    <location>
        <begin position="182"/>
        <end position="184"/>
    </location>
</feature>
<evidence type="ECO:0000256" key="1">
    <source>
        <dbReference type="ARBA" id="ARBA00022801"/>
    </source>
</evidence>
<feature type="short sequence motif" description="GXGXXG" evidence="4">
    <location>
        <begin position="9"/>
        <end position="14"/>
    </location>
</feature>
<keyword evidence="2 4" id="KW-0442">Lipid degradation</keyword>
<dbReference type="OrthoDB" id="9770965at2"/>
<dbReference type="EMBL" id="CYZV01000100">
    <property type="protein sequence ID" value="CUO93555.1"/>
    <property type="molecule type" value="Genomic_DNA"/>
</dbReference>
<dbReference type="InterPro" id="IPR002641">
    <property type="entry name" value="PNPLA_dom"/>
</dbReference>
<dbReference type="GO" id="GO:0016042">
    <property type="term" value="P:lipid catabolic process"/>
    <property type="evidence" value="ECO:0007669"/>
    <property type="project" value="UniProtKB-UniRule"/>
</dbReference>
<dbReference type="SUPFAM" id="SSF52151">
    <property type="entry name" value="FabD/lysophospholipase-like"/>
    <property type="match status" value="1"/>
</dbReference>
<name>A0A174J8P3_9CLOT</name>
<organism evidence="6 7">
    <name type="scientific">Clostridium disporicum</name>
    <dbReference type="NCBI Taxonomy" id="84024"/>
    <lineage>
        <taxon>Bacteria</taxon>
        <taxon>Bacillati</taxon>
        <taxon>Bacillota</taxon>
        <taxon>Clostridia</taxon>
        <taxon>Eubacteriales</taxon>
        <taxon>Clostridiaceae</taxon>
        <taxon>Clostridium</taxon>
    </lineage>
</organism>
<proteinExistence type="predicted"/>
<gene>
    <name evidence="6" type="primary">rssA</name>
    <name evidence="6" type="ORF">ERS852470_03731</name>
</gene>
<dbReference type="InterPro" id="IPR016035">
    <property type="entry name" value="Acyl_Trfase/lysoPLipase"/>
</dbReference>
<dbReference type="InterPro" id="IPR050301">
    <property type="entry name" value="NTE"/>
</dbReference>
<keyword evidence="1 4" id="KW-0378">Hydrolase</keyword>
<sequence length="293" mass="32637">MKVGLVLAGGGSRGAYQIGVWKALSELNIDKYIEVVSGTSIGALNAMLFLQGNLNLAEEIWCSLTKEEILPLEEKDLIVKGILFFLGAKNMSFIKKYIPTVVKGGTLSREGLNDILKKVDFKKIKNSKIKGFATCTSIPEIKAQYFNINEYSEEIIKQILYATSAVPLIYDSPIIDNISYLDGGIVDNVPIQPVYGEHCDIIIVVQLSADSHINTEMYPNTNIIQINSEEGEGADLKGMMDFNTDVIRKRISKGYKDTIYKIKPIMDLTRNIDKDKAISKLSLLDSIKTIFNR</sequence>
<dbReference type="Pfam" id="PF01734">
    <property type="entry name" value="Patatin"/>
    <property type="match status" value="1"/>
</dbReference>
<protein>
    <submittedName>
        <fullName evidence="6">Phospholipase, patatin family</fullName>
    </submittedName>
</protein>
<dbReference type="RefSeq" id="WP_055278045.1">
    <property type="nucleotide sequence ID" value="NZ_CYZV01000100.1"/>
</dbReference>
<evidence type="ECO:0000313" key="6">
    <source>
        <dbReference type="EMBL" id="CUO93555.1"/>
    </source>
</evidence>
<feature type="short sequence motif" description="GXSXG" evidence="4">
    <location>
        <begin position="38"/>
        <end position="42"/>
    </location>
</feature>
<evidence type="ECO:0000256" key="4">
    <source>
        <dbReference type="PROSITE-ProRule" id="PRU01161"/>
    </source>
</evidence>
<dbReference type="PANTHER" id="PTHR14226:SF29">
    <property type="entry name" value="NEUROPATHY TARGET ESTERASE SWS"/>
    <property type="match status" value="1"/>
</dbReference>
<keyword evidence="3 4" id="KW-0443">Lipid metabolism</keyword>
<reference evidence="6 7" key="1">
    <citation type="submission" date="2015-09" db="EMBL/GenBank/DDBJ databases">
        <authorList>
            <consortium name="Pathogen Informatics"/>
        </authorList>
    </citation>
    <scope>NUCLEOTIDE SEQUENCE [LARGE SCALE GENOMIC DNA]</scope>
    <source>
        <strain evidence="6 7">2789STDY5834855</strain>
    </source>
</reference>
<dbReference type="PANTHER" id="PTHR14226">
    <property type="entry name" value="NEUROPATHY TARGET ESTERASE/SWISS CHEESE D.MELANOGASTER"/>
    <property type="match status" value="1"/>
</dbReference>
<feature type="active site" description="Nucleophile" evidence="4">
    <location>
        <position position="40"/>
    </location>
</feature>
<dbReference type="GO" id="GO:0016787">
    <property type="term" value="F:hydrolase activity"/>
    <property type="evidence" value="ECO:0007669"/>
    <property type="project" value="UniProtKB-UniRule"/>
</dbReference>